<reference evidence="1 2" key="1">
    <citation type="submission" date="2020-08" db="EMBL/GenBank/DDBJ databases">
        <title>Genome sequence of Diaphorobacter ruginosibacter DSM 27467T.</title>
        <authorList>
            <person name="Hyun D.-W."/>
            <person name="Bae J.-W."/>
        </authorList>
    </citation>
    <scope>NUCLEOTIDE SEQUENCE [LARGE SCALE GENOMIC DNA]</scope>
    <source>
        <strain evidence="1 2">DSM 27467</strain>
    </source>
</reference>
<evidence type="ECO:0000313" key="1">
    <source>
        <dbReference type="EMBL" id="QNN58689.1"/>
    </source>
</evidence>
<dbReference type="Proteomes" id="UP000515811">
    <property type="component" value="Chromosome"/>
</dbReference>
<dbReference type="KEGG" id="drg:H9K76_07690"/>
<organism evidence="1 2">
    <name type="scientific">Diaphorobacter ruginosibacter</name>
    <dbReference type="NCBI Taxonomy" id="1715720"/>
    <lineage>
        <taxon>Bacteria</taxon>
        <taxon>Pseudomonadati</taxon>
        <taxon>Pseudomonadota</taxon>
        <taxon>Betaproteobacteria</taxon>
        <taxon>Burkholderiales</taxon>
        <taxon>Comamonadaceae</taxon>
        <taxon>Diaphorobacter</taxon>
    </lineage>
</organism>
<gene>
    <name evidence="1" type="ORF">H9K76_07690</name>
</gene>
<proteinExistence type="predicted"/>
<protein>
    <submittedName>
        <fullName evidence="1">DUF523 domain-containing protein</fullName>
    </submittedName>
</protein>
<dbReference type="AlphaFoldDB" id="A0A7G9RSW4"/>
<name>A0A7G9RSW4_9BURK</name>
<dbReference type="Pfam" id="PF04463">
    <property type="entry name" value="2-thiour_desulf"/>
    <property type="match status" value="1"/>
</dbReference>
<dbReference type="PANTHER" id="PTHR30087:SF1">
    <property type="entry name" value="HYPOTHETICAL CYTOSOLIC PROTEIN"/>
    <property type="match status" value="1"/>
</dbReference>
<dbReference type="InterPro" id="IPR007553">
    <property type="entry name" value="2-thiour_desulf"/>
</dbReference>
<sequence length="165" mass="17606">MELILVSSCLLGSPVRYNGSHKLVDNAILSRWLREGRVVAVCPEVAGGMPIPRPAAEIVGGGGTAVLAGRARVVDSEGNDVSQAFSDGANTALRQVRSNAIRLAVLKEDSPSCGSSFIYDGRFNGNRIREQGVTAALLEREGVRVFSEAQFNEAEVYLRSLETDG</sequence>
<keyword evidence="2" id="KW-1185">Reference proteome</keyword>
<dbReference type="PANTHER" id="PTHR30087">
    <property type="entry name" value="INNER MEMBRANE PROTEIN"/>
    <property type="match status" value="1"/>
</dbReference>
<accession>A0A7G9RSW4</accession>
<dbReference type="RefSeq" id="WP_187599281.1">
    <property type="nucleotide sequence ID" value="NZ_CP060714.1"/>
</dbReference>
<evidence type="ECO:0000313" key="2">
    <source>
        <dbReference type="Proteomes" id="UP000515811"/>
    </source>
</evidence>
<dbReference type="EMBL" id="CP060714">
    <property type="protein sequence ID" value="QNN58689.1"/>
    <property type="molecule type" value="Genomic_DNA"/>
</dbReference>